<dbReference type="GO" id="GO:0009307">
    <property type="term" value="P:DNA restriction-modification system"/>
    <property type="evidence" value="ECO:0007669"/>
    <property type="project" value="InterPro"/>
</dbReference>
<gene>
    <name evidence="2" type="ORF">D7X96_38650</name>
</gene>
<feature type="domain" description="Restriction endonuclease type IV Mrr" evidence="1">
    <location>
        <begin position="182"/>
        <end position="264"/>
    </location>
</feature>
<proteinExistence type="predicted"/>
<sequence>MPVPIHNAFYIKLGERGRWEADCMANARIRVGYPHQDLADINRGNWKRLKKQLDASETSKGVATTDLNRLQDLAGSGPGDVWTAFHEGRLWWTRVLPGPFQQDALSKYRRTEPWRDKAENDRLLVASTLPGKIASLQAFRGTICSVGAKELLQRVLEGRRSDLAVRIERQRTELEAAVMAAIRELHWKDFETLVDLVFRHAGWARTSILGQQVKSFDMELTEPLTGDRYVVQIKSKAGRKDLDETIHHFSEQAYRRVFFVVHSPSPELAAATDLPDDVEVVDPAVLARLAVSAGLSGWIEEKVI</sequence>
<dbReference type="EMBL" id="RAWM01000236">
    <property type="protein sequence ID" value="RKH57195.1"/>
    <property type="molecule type" value="Genomic_DNA"/>
</dbReference>
<dbReference type="AlphaFoldDB" id="A0A3A8PTY5"/>
<dbReference type="Pfam" id="PF04471">
    <property type="entry name" value="Mrr_cat"/>
    <property type="match status" value="1"/>
</dbReference>
<dbReference type="Proteomes" id="UP000282656">
    <property type="component" value="Unassembled WGS sequence"/>
</dbReference>
<reference evidence="3" key="1">
    <citation type="submission" date="2018-09" db="EMBL/GenBank/DDBJ databases">
        <authorList>
            <person name="Livingstone P.G."/>
            <person name="Whitworth D.E."/>
        </authorList>
    </citation>
    <scope>NUCLEOTIDE SEQUENCE [LARGE SCALE GENOMIC DNA]</scope>
    <source>
        <strain evidence="3">AB047A</strain>
    </source>
</reference>
<evidence type="ECO:0000313" key="2">
    <source>
        <dbReference type="EMBL" id="RKH57195.1"/>
    </source>
</evidence>
<keyword evidence="3" id="KW-1185">Reference proteome</keyword>
<accession>A0A3A8PTY5</accession>
<dbReference type="GO" id="GO:0004519">
    <property type="term" value="F:endonuclease activity"/>
    <property type="evidence" value="ECO:0007669"/>
    <property type="project" value="InterPro"/>
</dbReference>
<evidence type="ECO:0000313" key="3">
    <source>
        <dbReference type="Proteomes" id="UP000282656"/>
    </source>
</evidence>
<protein>
    <recommendedName>
        <fullName evidence="1">Restriction endonuclease type IV Mrr domain-containing protein</fullName>
    </recommendedName>
</protein>
<dbReference type="OrthoDB" id="819552at2"/>
<comment type="caution">
    <text evidence="2">The sequence shown here is derived from an EMBL/GenBank/DDBJ whole genome shotgun (WGS) entry which is preliminary data.</text>
</comment>
<dbReference type="InterPro" id="IPR007560">
    <property type="entry name" value="Restrct_endonuc_IV_Mrr"/>
</dbReference>
<organism evidence="2 3">
    <name type="scientific">Corallococcus interemptor</name>
    <dbReference type="NCBI Taxonomy" id="2316720"/>
    <lineage>
        <taxon>Bacteria</taxon>
        <taxon>Pseudomonadati</taxon>
        <taxon>Myxococcota</taxon>
        <taxon>Myxococcia</taxon>
        <taxon>Myxococcales</taxon>
        <taxon>Cystobacterineae</taxon>
        <taxon>Myxococcaceae</taxon>
        <taxon>Corallococcus</taxon>
    </lineage>
</organism>
<dbReference type="RefSeq" id="WP_121771973.1">
    <property type="nucleotide sequence ID" value="NZ_RAWM01000236.1"/>
</dbReference>
<dbReference type="GO" id="GO:0003677">
    <property type="term" value="F:DNA binding"/>
    <property type="evidence" value="ECO:0007669"/>
    <property type="project" value="InterPro"/>
</dbReference>
<name>A0A3A8PTY5_9BACT</name>
<evidence type="ECO:0000259" key="1">
    <source>
        <dbReference type="Pfam" id="PF04471"/>
    </source>
</evidence>